<dbReference type="InterPro" id="IPR018062">
    <property type="entry name" value="HTH_AraC-typ_CS"/>
</dbReference>
<dbReference type="InterPro" id="IPR011051">
    <property type="entry name" value="RmlC_Cupin_sf"/>
</dbReference>
<evidence type="ECO:0000256" key="3">
    <source>
        <dbReference type="ARBA" id="ARBA00023163"/>
    </source>
</evidence>
<keyword evidence="1" id="KW-0805">Transcription regulation</keyword>
<dbReference type="SUPFAM" id="SSF46689">
    <property type="entry name" value="Homeodomain-like"/>
    <property type="match status" value="1"/>
</dbReference>
<dbReference type="InterPro" id="IPR050204">
    <property type="entry name" value="AraC_XylS_family_regulators"/>
</dbReference>
<evidence type="ECO:0000256" key="2">
    <source>
        <dbReference type="ARBA" id="ARBA00023125"/>
    </source>
</evidence>
<comment type="caution">
    <text evidence="5">The sequence shown here is derived from an EMBL/GenBank/DDBJ whole genome shotgun (WGS) entry which is preliminary data.</text>
</comment>
<dbReference type="PANTHER" id="PTHR46796:SF10">
    <property type="entry name" value="TRANSCRIPTIONAL ACTIVATOR FEAR"/>
    <property type="match status" value="1"/>
</dbReference>
<sequence length="264" mass="29858">MHQTLARCNPIARRSGEHLHAHPQLMLGWRGTMDYEFSRGGEHLVLGQAAILPPNEPHLYLGRGDDCEVLVIDLDANDPCLAALERSCALDLRESLFATPRSISLPPSLIPMVELATRQLKAPKSAAQSALLNHQLAIMFVSQLSELVTLERPDDVAHERITASRLDAFIDERLAEPPDNGLLADAFHLCQSQLHLLCLREFGVTPQQYVLNRRLLWARFWLRETRRPVSEIAYDLGFSDVSSFSRAYRRRMGHAPSTERKEPR</sequence>
<organism evidence="5 6">
    <name type="scientific">Billgrantia bachuensis</name>
    <dbReference type="NCBI Taxonomy" id="2717286"/>
    <lineage>
        <taxon>Bacteria</taxon>
        <taxon>Pseudomonadati</taxon>
        <taxon>Pseudomonadota</taxon>
        <taxon>Gammaproteobacteria</taxon>
        <taxon>Oceanospirillales</taxon>
        <taxon>Halomonadaceae</taxon>
        <taxon>Billgrantia</taxon>
    </lineage>
</organism>
<evidence type="ECO:0000313" key="6">
    <source>
        <dbReference type="Proteomes" id="UP001318321"/>
    </source>
</evidence>
<name>A0ABX0PRN6_9GAMM</name>
<dbReference type="SMART" id="SM00342">
    <property type="entry name" value="HTH_ARAC"/>
    <property type="match status" value="1"/>
</dbReference>
<dbReference type="InterPro" id="IPR020449">
    <property type="entry name" value="Tscrpt_reg_AraC-type_HTH"/>
</dbReference>
<feature type="domain" description="HTH araC/xylS-type" evidence="4">
    <location>
        <begin position="164"/>
        <end position="262"/>
    </location>
</feature>
<dbReference type="Proteomes" id="UP001318321">
    <property type="component" value="Unassembled WGS sequence"/>
</dbReference>
<dbReference type="InterPro" id="IPR009057">
    <property type="entry name" value="Homeodomain-like_sf"/>
</dbReference>
<dbReference type="RefSeq" id="WP_167111880.1">
    <property type="nucleotide sequence ID" value="NZ_JAAQTO010000013.1"/>
</dbReference>
<dbReference type="SUPFAM" id="SSF51182">
    <property type="entry name" value="RmlC-like cupins"/>
    <property type="match status" value="1"/>
</dbReference>
<dbReference type="EMBL" id="JAAQTO010000013">
    <property type="protein sequence ID" value="NIC04903.1"/>
    <property type="molecule type" value="Genomic_DNA"/>
</dbReference>
<keyword evidence="3" id="KW-0804">Transcription</keyword>
<accession>A0ABX0PRN6</accession>
<protein>
    <submittedName>
        <fullName evidence="5">Helix-turn-helix transcriptional regulator</fullName>
    </submittedName>
</protein>
<dbReference type="PANTHER" id="PTHR46796">
    <property type="entry name" value="HTH-TYPE TRANSCRIPTIONAL ACTIVATOR RHAS-RELATED"/>
    <property type="match status" value="1"/>
</dbReference>
<dbReference type="PRINTS" id="PR00032">
    <property type="entry name" value="HTHARAC"/>
</dbReference>
<evidence type="ECO:0000259" key="4">
    <source>
        <dbReference type="PROSITE" id="PS01124"/>
    </source>
</evidence>
<proteinExistence type="predicted"/>
<evidence type="ECO:0000256" key="1">
    <source>
        <dbReference type="ARBA" id="ARBA00023015"/>
    </source>
</evidence>
<gene>
    <name evidence="5" type="ORF">HBJ55_05630</name>
</gene>
<dbReference type="Gene3D" id="1.10.10.60">
    <property type="entry name" value="Homeodomain-like"/>
    <property type="match status" value="2"/>
</dbReference>
<dbReference type="PROSITE" id="PS01124">
    <property type="entry name" value="HTH_ARAC_FAMILY_2"/>
    <property type="match status" value="1"/>
</dbReference>
<keyword evidence="6" id="KW-1185">Reference proteome</keyword>
<reference evidence="5 6" key="1">
    <citation type="submission" date="2020-03" db="EMBL/GenBank/DDBJ databases">
        <title>Identification of Halomonas strains.</title>
        <authorList>
            <person name="Xiao Z."/>
            <person name="Dong F."/>
            <person name="Wang Z."/>
            <person name="Zhao J.-Y."/>
        </authorList>
    </citation>
    <scope>NUCLEOTIDE SEQUENCE [LARGE SCALE GENOMIC DNA]</scope>
    <source>
        <strain evidence="5 6">DX6</strain>
    </source>
</reference>
<dbReference type="Pfam" id="PF12833">
    <property type="entry name" value="HTH_18"/>
    <property type="match status" value="1"/>
</dbReference>
<evidence type="ECO:0000313" key="5">
    <source>
        <dbReference type="EMBL" id="NIC04903.1"/>
    </source>
</evidence>
<keyword evidence="2" id="KW-0238">DNA-binding</keyword>
<dbReference type="PROSITE" id="PS00041">
    <property type="entry name" value="HTH_ARAC_FAMILY_1"/>
    <property type="match status" value="1"/>
</dbReference>
<dbReference type="InterPro" id="IPR018060">
    <property type="entry name" value="HTH_AraC"/>
</dbReference>